<organism evidence="2 3">
    <name type="scientific">Mycolicibacterium conceptionense</name>
    <dbReference type="NCBI Taxonomy" id="451644"/>
    <lineage>
        <taxon>Bacteria</taxon>
        <taxon>Bacillati</taxon>
        <taxon>Actinomycetota</taxon>
        <taxon>Actinomycetes</taxon>
        <taxon>Mycobacteriales</taxon>
        <taxon>Mycobacteriaceae</taxon>
        <taxon>Mycolicibacterium</taxon>
    </lineage>
</organism>
<dbReference type="AlphaFoldDB" id="A0A0J8U655"/>
<feature type="transmembrane region" description="Helical" evidence="1">
    <location>
        <begin position="89"/>
        <end position="114"/>
    </location>
</feature>
<name>A0A0J8U655_9MYCO</name>
<keyword evidence="1" id="KW-0472">Membrane</keyword>
<proteinExistence type="predicted"/>
<comment type="caution">
    <text evidence="2">The sequence shown here is derived from an EMBL/GenBank/DDBJ whole genome shotgun (WGS) entry which is preliminary data.</text>
</comment>
<evidence type="ECO:0000313" key="3">
    <source>
        <dbReference type="Proteomes" id="UP000037594"/>
    </source>
</evidence>
<gene>
    <name evidence="2" type="ORF">ACT17_22780</name>
</gene>
<protein>
    <recommendedName>
        <fullName evidence="4">Transmembrane protein</fullName>
    </recommendedName>
</protein>
<evidence type="ECO:0008006" key="4">
    <source>
        <dbReference type="Google" id="ProtNLM"/>
    </source>
</evidence>
<sequence>MPRVSSTFVLVVAMFTVSVGLAVRVVHGVLGTHQWVFLAQLLIPVAIPLVVDLLFVRPEVRVLCWWSLLGSVVGAVIAGSIVSPDFRTFILEFGTIAAGTVVMAVAIVGGFAVWDTYMSWRHRVLTERDTELRAARKDR</sequence>
<keyword evidence="1" id="KW-0812">Transmembrane</keyword>
<evidence type="ECO:0000313" key="2">
    <source>
        <dbReference type="EMBL" id="KMV15925.1"/>
    </source>
</evidence>
<evidence type="ECO:0000256" key="1">
    <source>
        <dbReference type="SAM" id="Phobius"/>
    </source>
</evidence>
<feature type="transmembrane region" description="Helical" evidence="1">
    <location>
        <begin position="32"/>
        <end position="56"/>
    </location>
</feature>
<dbReference type="PATRIC" id="fig|451644.5.peg.4704"/>
<accession>A0A0J8U655</accession>
<feature type="transmembrane region" description="Helical" evidence="1">
    <location>
        <begin position="63"/>
        <end position="83"/>
    </location>
</feature>
<dbReference type="Proteomes" id="UP000037594">
    <property type="component" value="Unassembled WGS sequence"/>
</dbReference>
<dbReference type="EMBL" id="LFOD01000025">
    <property type="protein sequence ID" value="KMV15925.1"/>
    <property type="molecule type" value="Genomic_DNA"/>
</dbReference>
<keyword evidence="1" id="KW-1133">Transmembrane helix</keyword>
<reference evidence="2 3" key="1">
    <citation type="submission" date="2015-06" db="EMBL/GenBank/DDBJ databases">
        <title>Genome sequence of Mycobacterium conceptionense strain MLE.</title>
        <authorList>
            <person name="Greninger A.L."/>
            <person name="Cunningham G."/>
            <person name="Chiu C.Y."/>
            <person name="Miller S."/>
        </authorList>
    </citation>
    <scope>NUCLEOTIDE SEQUENCE [LARGE SCALE GENOMIC DNA]</scope>
    <source>
        <strain evidence="2 3">MLE</strain>
    </source>
</reference>